<name>A0A0H5RLE1_9EUKA</name>
<dbReference type="GO" id="GO:0005634">
    <property type="term" value="C:nucleus"/>
    <property type="evidence" value="ECO:0007669"/>
    <property type="project" value="TreeGrafter"/>
</dbReference>
<evidence type="ECO:0000259" key="7">
    <source>
        <dbReference type="PROSITE" id="PS50897"/>
    </source>
</evidence>
<dbReference type="GO" id="GO:0008270">
    <property type="term" value="F:zinc ion binding"/>
    <property type="evidence" value="ECO:0007669"/>
    <property type="project" value="UniProtKB-KW"/>
</dbReference>
<dbReference type="AlphaFoldDB" id="A0A0H5RLE1"/>
<dbReference type="InterPro" id="IPR024964">
    <property type="entry name" value="CTLH/CRA"/>
</dbReference>
<evidence type="ECO:0000259" key="8">
    <source>
        <dbReference type="PROSITE" id="PS51867"/>
    </source>
</evidence>
<dbReference type="InterPro" id="IPR045098">
    <property type="entry name" value="Fyv10_fam"/>
</dbReference>
<keyword evidence="3" id="KW-0479">Metal-binding</keyword>
<evidence type="ECO:0000256" key="1">
    <source>
        <dbReference type="ARBA" id="ARBA00004496"/>
    </source>
</evidence>
<dbReference type="PROSITE" id="PS50897">
    <property type="entry name" value="CTLH"/>
    <property type="match status" value="1"/>
</dbReference>
<dbReference type="PANTHER" id="PTHR12170:SF2">
    <property type="entry name" value="E3 UBIQUITIN-PROTEIN TRANSFERASE MAEA"/>
    <property type="match status" value="1"/>
</dbReference>
<dbReference type="PROSITE" id="PS51867">
    <property type="entry name" value="ZF_RING_GID"/>
    <property type="match status" value="1"/>
</dbReference>
<evidence type="ECO:0000256" key="5">
    <source>
        <dbReference type="ARBA" id="ARBA00022833"/>
    </source>
</evidence>
<dbReference type="GO" id="GO:0005737">
    <property type="term" value="C:cytoplasm"/>
    <property type="evidence" value="ECO:0007669"/>
    <property type="project" value="UniProtKB-SubCell"/>
</dbReference>
<reference evidence="9" key="1">
    <citation type="submission" date="2015-04" db="EMBL/GenBank/DDBJ databases">
        <title>The genome sequence of the plant pathogenic Rhizarian Plasmodiophora brassicae reveals insights in its biotrophic life cycle and the origin of chitin synthesis.</title>
        <authorList>
            <person name="Schwelm A."/>
            <person name="Fogelqvist J."/>
            <person name="Knaust A."/>
            <person name="Julke S."/>
            <person name="Lilja T."/>
            <person name="Dhandapani V."/>
            <person name="Bonilla-Rosso G."/>
            <person name="Karlsson M."/>
            <person name="Shevchenko A."/>
            <person name="Choi S.R."/>
            <person name="Kim H.G."/>
            <person name="Park J.Y."/>
            <person name="Lim Y.P."/>
            <person name="Ludwig-Muller J."/>
            <person name="Dixelius C."/>
        </authorList>
    </citation>
    <scope>NUCLEOTIDE SEQUENCE</scope>
    <source>
        <tissue evidence="9">Potato root galls</tissue>
    </source>
</reference>
<evidence type="ECO:0000256" key="4">
    <source>
        <dbReference type="ARBA" id="ARBA00022771"/>
    </source>
</evidence>
<dbReference type="GO" id="GO:0043161">
    <property type="term" value="P:proteasome-mediated ubiquitin-dependent protein catabolic process"/>
    <property type="evidence" value="ECO:0007669"/>
    <property type="project" value="InterPro"/>
</dbReference>
<keyword evidence="4 6" id="KW-0863">Zinc-finger</keyword>
<keyword evidence="2" id="KW-0963">Cytoplasm</keyword>
<dbReference type="InterPro" id="IPR006595">
    <property type="entry name" value="CTLH_C"/>
</dbReference>
<dbReference type="SUPFAM" id="SSF57850">
    <property type="entry name" value="RING/U-box"/>
    <property type="match status" value="1"/>
</dbReference>
<dbReference type="CDD" id="cd16659">
    <property type="entry name" value="RING-Ubox_Emp"/>
    <property type="match status" value="1"/>
</dbReference>
<organism evidence="9">
    <name type="scientific">Spongospora subterranea</name>
    <dbReference type="NCBI Taxonomy" id="70186"/>
    <lineage>
        <taxon>Eukaryota</taxon>
        <taxon>Sar</taxon>
        <taxon>Rhizaria</taxon>
        <taxon>Endomyxa</taxon>
        <taxon>Phytomyxea</taxon>
        <taxon>Plasmodiophorida</taxon>
        <taxon>Plasmodiophoridae</taxon>
        <taxon>Spongospora</taxon>
    </lineage>
</organism>
<evidence type="ECO:0000256" key="3">
    <source>
        <dbReference type="ARBA" id="ARBA00022723"/>
    </source>
</evidence>
<feature type="non-terminal residue" evidence="9">
    <location>
        <position position="1"/>
    </location>
</feature>
<dbReference type="PANTHER" id="PTHR12170">
    <property type="entry name" value="MACROPHAGE ERYTHROBLAST ATTACHER-RELATED"/>
    <property type="match status" value="1"/>
</dbReference>
<dbReference type="GO" id="GO:0034657">
    <property type="term" value="C:GID complex"/>
    <property type="evidence" value="ECO:0007669"/>
    <property type="project" value="TreeGrafter"/>
</dbReference>
<dbReference type="InterPro" id="IPR044063">
    <property type="entry name" value="ZF_RING_GID"/>
</dbReference>
<sequence>GIPKRLFANRTRDRSPMSSTMLTWPLDRIQKLCRNAEKTLALECRTVQSVLDNLPAEPQKRAVALRHAADLFEQTEKKIATYLQASEKSLLLCKTRLEFARSNHAQDPDTLLNWLLIGYLLRRGWIESAKKLVEDSDLQHVIDMGLFEQAHHILRAFEEKDTGPAIAWCVANKQKLSAFDSSLELNLRLRNFIRLLERDQLLDAVVFARQHLAPFFTKHQSLIQKYFALFSVSKLLFQENGSVLSSYSDLLQGCQWHDVRQMFLQDFFRLHKLPRESLLDTHLKAGLSALKSKLCGSADRSMSDCPVCAQDVVELSAKIEPCPRTISCLICRFTGKVMDESNPPIALPNGQVYSQEAIQRLASINGGTVRCPETGAEFQMSQCRPVYVA</sequence>
<accession>A0A0H5RLE1</accession>
<proteinExistence type="predicted"/>
<evidence type="ECO:0000256" key="6">
    <source>
        <dbReference type="PROSITE-ProRule" id="PRU01215"/>
    </source>
</evidence>
<dbReference type="GO" id="GO:0061630">
    <property type="term" value="F:ubiquitin protein ligase activity"/>
    <property type="evidence" value="ECO:0007669"/>
    <property type="project" value="InterPro"/>
</dbReference>
<dbReference type="EMBL" id="HACM01009102">
    <property type="protein sequence ID" value="CRZ09544.1"/>
    <property type="molecule type" value="Transcribed_RNA"/>
</dbReference>
<evidence type="ECO:0008006" key="10">
    <source>
        <dbReference type="Google" id="ProtNLM"/>
    </source>
</evidence>
<dbReference type="Pfam" id="PF10607">
    <property type="entry name" value="CTLH"/>
    <property type="match status" value="1"/>
</dbReference>
<evidence type="ECO:0000313" key="9">
    <source>
        <dbReference type="EMBL" id="CRZ09544.1"/>
    </source>
</evidence>
<feature type="domain" description="RING-Gid-type" evidence="8">
    <location>
        <begin position="305"/>
        <end position="374"/>
    </location>
</feature>
<evidence type="ECO:0000256" key="2">
    <source>
        <dbReference type="ARBA" id="ARBA00022490"/>
    </source>
</evidence>
<feature type="zinc finger region" description="RING-Gid-type" evidence="6">
    <location>
        <begin position="305"/>
        <end position="374"/>
    </location>
</feature>
<keyword evidence="5" id="KW-0862">Zinc</keyword>
<feature type="domain" description="CTLH" evidence="7">
    <location>
        <begin position="147"/>
        <end position="203"/>
    </location>
</feature>
<comment type="subcellular location">
    <subcellularLocation>
        <location evidence="1">Cytoplasm</location>
    </subcellularLocation>
</comment>
<protein>
    <recommendedName>
        <fullName evidence="10">CTLH domain-containing protein</fullName>
    </recommendedName>
</protein>